<feature type="compositionally biased region" description="Low complexity" evidence="6">
    <location>
        <begin position="733"/>
        <end position="745"/>
    </location>
</feature>
<dbReference type="Gene3D" id="3.40.50.10330">
    <property type="entry name" value="Probable inorganic polyphosphate/atp-NAD kinase, domain 1"/>
    <property type="match status" value="1"/>
</dbReference>
<dbReference type="EMBL" id="KV417480">
    <property type="protein sequence ID" value="KZP34318.1"/>
    <property type="molecule type" value="Genomic_DNA"/>
</dbReference>
<dbReference type="STRING" id="436010.A0A166X139"/>
<dbReference type="GO" id="GO:0019674">
    <property type="term" value="P:NAD+ metabolic process"/>
    <property type="evidence" value="ECO:0007669"/>
    <property type="project" value="InterPro"/>
</dbReference>
<evidence type="ECO:0000313" key="8">
    <source>
        <dbReference type="Proteomes" id="UP000076532"/>
    </source>
</evidence>
<keyword evidence="8" id="KW-1185">Reference proteome</keyword>
<dbReference type="GO" id="GO:0003951">
    <property type="term" value="F:NAD+ kinase activity"/>
    <property type="evidence" value="ECO:0007669"/>
    <property type="project" value="InterPro"/>
</dbReference>
<dbReference type="HAMAP" id="MF_00361">
    <property type="entry name" value="NAD_kinase"/>
    <property type="match status" value="1"/>
</dbReference>
<evidence type="ECO:0000256" key="1">
    <source>
        <dbReference type="ARBA" id="ARBA00010995"/>
    </source>
</evidence>
<dbReference type="Proteomes" id="UP000076532">
    <property type="component" value="Unassembled WGS sequence"/>
</dbReference>
<dbReference type="Pfam" id="PF20143">
    <property type="entry name" value="NAD_kinase_C"/>
    <property type="match status" value="1"/>
</dbReference>
<feature type="compositionally biased region" description="Acidic residues" evidence="6">
    <location>
        <begin position="639"/>
        <end position="672"/>
    </location>
</feature>
<evidence type="ECO:0000256" key="4">
    <source>
        <dbReference type="ARBA" id="ARBA00022857"/>
    </source>
</evidence>
<dbReference type="InterPro" id="IPR002504">
    <property type="entry name" value="NADK"/>
</dbReference>
<keyword evidence="4" id="KW-0521">NADP</keyword>
<reference evidence="7 8" key="1">
    <citation type="journal article" date="2016" name="Mol. Biol. Evol.">
        <title>Comparative Genomics of Early-Diverging Mushroom-Forming Fungi Provides Insights into the Origins of Lignocellulose Decay Capabilities.</title>
        <authorList>
            <person name="Nagy L.G."/>
            <person name="Riley R."/>
            <person name="Tritt A."/>
            <person name="Adam C."/>
            <person name="Daum C."/>
            <person name="Floudas D."/>
            <person name="Sun H."/>
            <person name="Yadav J.S."/>
            <person name="Pangilinan J."/>
            <person name="Larsson K.H."/>
            <person name="Matsuura K."/>
            <person name="Barry K."/>
            <person name="Labutti K."/>
            <person name="Kuo R."/>
            <person name="Ohm R.A."/>
            <person name="Bhattacharya S.S."/>
            <person name="Shirouzu T."/>
            <person name="Yoshinaga Y."/>
            <person name="Martin F.M."/>
            <person name="Grigoriev I.V."/>
            <person name="Hibbett D.S."/>
        </authorList>
    </citation>
    <scope>NUCLEOTIDE SEQUENCE [LARGE SCALE GENOMIC DNA]</scope>
    <source>
        <strain evidence="7 8">CBS 109695</strain>
    </source>
</reference>
<gene>
    <name evidence="7" type="ORF">FIBSPDRAFT_880878</name>
</gene>
<dbReference type="OrthoDB" id="24581at2759"/>
<feature type="compositionally biased region" description="Basic and acidic residues" evidence="6">
    <location>
        <begin position="786"/>
        <end position="796"/>
    </location>
</feature>
<dbReference type="GO" id="GO:0006741">
    <property type="term" value="P:NADP+ biosynthetic process"/>
    <property type="evidence" value="ECO:0007669"/>
    <property type="project" value="InterPro"/>
</dbReference>
<comment type="similarity">
    <text evidence="1">Belongs to the NAD kinase family.</text>
</comment>
<evidence type="ECO:0000313" key="7">
    <source>
        <dbReference type="EMBL" id="KZP34318.1"/>
    </source>
</evidence>
<proteinExistence type="inferred from homology"/>
<organism evidence="7 8">
    <name type="scientific">Athelia psychrophila</name>
    <dbReference type="NCBI Taxonomy" id="1759441"/>
    <lineage>
        <taxon>Eukaryota</taxon>
        <taxon>Fungi</taxon>
        <taxon>Dikarya</taxon>
        <taxon>Basidiomycota</taxon>
        <taxon>Agaricomycotina</taxon>
        <taxon>Agaricomycetes</taxon>
        <taxon>Agaricomycetidae</taxon>
        <taxon>Atheliales</taxon>
        <taxon>Atheliaceae</taxon>
        <taxon>Athelia</taxon>
    </lineage>
</organism>
<evidence type="ECO:0000256" key="5">
    <source>
        <dbReference type="ARBA" id="ARBA00023027"/>
    </source>
</evidence>
<dbReference type="InterPro" id="IPR016064">
    <property type="entry name" value="NAD/diacylglycerol_kinase_sf"/>
</dbReference>
<feature type="region of interest" description="Disordered" evidence="6">
    <location>
        <begin position="721"/>
        <end position="847"/>
    </location>
</feature>
<dbReference type="Gene3D" id="2.60.200.30">
    <property type="entry name" value="Probable inorganic polyphosphate/atp-NAD kinase, domain 2"/>
    <property type="match status" value="1"/>
</dbReference>
<dbReference type="InterPro" id="IPR017437">
    <property type="entry name" value="ATP-NAD_kinase_PpnK-typ_C"/>
</dbReference>
<keyword evidence="5" id="KW-0520">NAD</keyword>
<dbReference type="PANTHER" id="PTHR20275:SF0">
    <property type="entry name" value="NAD KINASE"/>
    <property type="match status" value="1"/>
</dbReference>
<dbReference type="AlphaFoldDB" id="A0A166X139"/>
<dbReference type="InterPro" id="IPR017438">
    <property type="entry name" value="ATP-NAD_kinase_N"/>
</dbReference>
<keyword evidence="2" id="KW-0808">Transferase</keyword>
<feature type="compositionally biased region" description="Polar residues" evidence="6">
    <location>
        <begin position="750"/>
        <end position="759"/>
    </location>
</feature>
<dbReference type="SUPFAM" id="SSF111331">
    <property type="entry name" value="NAD kinase/diacylglycerol kinase-like"/>
    <property type="match status" value="1"/>
</dbReference>
<dbReference type="PANTHER" id="PTHR20275">
    <property type="entry name" value="NAD KINASE"/>
    <property type="match status" value="1"/>
</dbReference>
<feature type="region of interest" description="Disordered" evidence="6">
    <location>
        <begin position="1"/>
        <end position="27"/>
    </location>
</feature>
<sequence>MVSIDAPVSGNGSSLPPSLSRRSSRPTTIQIDQAQWSPDCVVDASSSPDSARLKIPAKQVQNGQYSTAAAVNSPLSASYHTPAQSPFIAPRMQNQPLHSPCFVHSHLDKGASLADWLRTRKSGTNNTANGIDGTTGLRDEMPPLTAGGPLYGMQHAEPSLTDPVLGVEDEDDSYDSGSLTRQLAETAVGVREMSKQLVTKARDNRLIKLTRELALYLMLKKGKANGDRGLVVYVDHQLRRSRRFDAEGIEQDHPELFVPFPRRRSSSSNSLSTMPSAPATDYFLTPDEGQLRYWTSDMCSQTPHLFDFVVTLGGDGTVLFTSWLFQRIVPPVLPFALGSLGFLTNFDFADHATVMDSAIDAGIRVNLRMRFTCTVFRAVTAEKGKGRKAVKKGQTGEIMMRNVEKGGWEALEGGWSGSHSTADSKPCKDREIMCFTTRPVETFEVLNDLVVDRGPSPYVSQLELFGDEHHMTTVQADGLTVSTPTGSTAYSLSAGGSLVHPEIPALLITPICPHTLSFRPMLLPDSMELRICVPFNSRSTAWASFDGRGRVELKQGDHIKITASKFPFPTVCADNQSTDWFNSISRTLKWNERERQKSFVVVEEAPGAKEPKSRRPSKLSQSAVPDGDRPTPPSPPATVEEEDGDEETFEDEEEDEVSDEDEDDKFDIDDSSPEAAIARMPAVGNVQTKGELRLGMAKAREQAMPEIAAAALHEGNAFMRHAKSRSVSKNRSDMSSGISESSSGVGTPGRTITQRSSDSLADIYLAQEGARDDINLPNGTGSRSRIPKDRDLDGDNLKTPTVGAGGHGGRRGSNRGHSPEHEHRHHHRAFAVWGQDESDSNTSDSES</sequence>
<keyword evidence="3 7" id="KW-0418">Kinase</keyword>
<evidence type="ECO:0000256" key="3">
    <source>
        <dbReference type="ARBA" id="ARBA00022777"/>
    </source>
</evidence>
<protein>
    <submittedName>
        <fullName evidence="7">ATP-NAD kinase</fullName>
    </submittedName>
</protein>
<dbReference type="FunFam" id="2.60.200.30:FF:000004">
    <property type="entry name" value="NAD kinase 2, chloroplastic"/>
    <property type="match status" value="1"/>
</dbReference>
<evidence type="ECO:0000256" key="2">
    <source>
        <dbReference type="ARBA" id="ARBA00022679"/>
    </source>
</evidence>
<name>A0A166X139_9AGAM</name>
<accession>A0A166X139</accession>
<feature type="region of interest" description="Disordered" evidence="6">
    <location>
        <begin position="601"/>
        <end position="685"/>
    </location>
</feature>
<dbReference type="Pfam" id="PF01513">
    <property type="entry name" value="NAD_kinase"/>
    <property type="match status" value="1"/>
</dbReference>
<evidence type="ECO:0000256" key="6">
    <source>
        <dbReference type="SAM" id="MobiDB-lite"/>
    </source>
</evidence>